<reference evidence="2 3" key="1">
    <citation type="submission" date="2019-07" db="EMBL/GenBank/DDBJ databases">
        <title>New species of Amycolatopsis and Streptomyces.</title>
        <authorList>
            <person name="Duangmal K."/>
            <person name="Teo W.F.A."/>
            <person name="Lipun K."/>
        </authorList>
    </citation>
    <scope>NUCLEOTIDE SEQUENCE [LARGE SCALE GENOMIC DNA]</scope>
    <source>
        <strain evidence="2 3">NBRC 106415</strain>
    </source>
</reference>
<comment type="caution">
    <text evidence="2">The sequence shown here is derived from an EMBL/GenBank/DDBJ whole genome shotgun (WGS) entry which is preliminary data.</text>
</comment>
<dbReference type="Proteomes" id="UP000400924">
    <property type="component" value="Unassembled WGS sequence"/>
</dbReference>
<sequence length="72" mass="7562">MAPASPPNEIVTGAPDPASTATSEPTGADDMTDLIRRLTAWMGLLAKPGKKRRRPAPRPRQMSSGPPLASIV</sequence>
<protein>
    <submittedName>
        <fullName evidence="2">Uncharacterized protein</fullName>
    </submittedName>
</protein>
<proteinExistence type="predicted"/>
<gene>
    <name evidence="2" type="ORF">FNH08_48100</name>
</gene>
<feature type="compositionally biased region" description="Basic residues" evidence="1">
    <location>
        <begin position="48"/>
        <end position="57"/>
    </location>
</feature>
<feature type="non-terminal residue" evidence="2">
    <location>
        <position position="72"/>
    </location>
</feature>
<dbReference type="EMBL" id="VJZC01000876">
    <property type="protein sequence ID" value="MPY64648.1"/>
    <property type="molecule type" value="Genomic_DNA"/>
</dbReference>
<name>A0A5N8XZS3_9ACTN</name>
<keyword evidence="3" id="KW-1185">Reference proteome</keyword>
<evidence type="ECO:0000313" key="2">
    <source>
        <dbReference type="EMBL" id="MPY64648.1"/>
    </source>
</evidence>
<feature type="region of interest" description="Disordered" evidence="1">
    <location>
        <begin position="1"/>
        <end position="30"/>
    </location>
</feature>
<feature type="region of interest" description="Disordered" evidence="1">
    <location>
        <begin position="45"/>
        <end position="72"/>
    </location>
</feature>
<organism evidence="2 3">
    <name type="scientific">Streptomyces spongiae</name>
    <dbReference type="NCBI Taxonomy" id="565072"/>
    <lineage>
        <taxon>Bacteria</taxon>
        <taxon>Bacillati</taxon>
        <taxon>Actinomycetota</taxon>
        <taxon>Actinomycetes</taxon>
        <taxon>Kitasatosporales</taxon>
        <taxon>Streptomycetaceae</taxon>
        <taxon>Streptomyces</taxon>
    </lineage>
</organism>
<evidence type="ECO:0000256" key="1">
    <source>
        <dbReference type="SAM" id="MobiDB-lite"/>
    </source>
</evidence>
<evidence type="ECO:0000313" key="3">
    <source>
        <dbReference type="Proteomes" id="UP000400924"/>
    </source>
</evidence>
<accession>A0A5N8XZS3</accession>
<dbReference type="AlphaFoldDB" id="A0A5N8XZS3"/>